<dbReference type="SUPFAM" id="SSF55874">
    <property type="entry name" value="ATPase domain of HSP90 chaperone/DNA topoisomerase II/histidine kinase"/>
    <property type="match status" value="1"/>
</dbReference>
<dbReference type="PROSITE" id="PS50110">
    <property type="entry name" value="RESPONSE_REGULATORY"/>
    <property type="match status" value="1"/>
</dbReference>
<evidence type="ECO:0000256" key="6">
    <source>
        <dbReference type="ARBA" id="ARBA00022679"/>
    </source>
</evidence>
<dbReference type="InterPro" id="IPR003660">
    <property type="entry name" value="HAMP_dom"/>
</dbReference>
<accession>A0A1H9CF91</accession>
<evidence type="ECO:0000259" key="19">
    <source>
        <dbReference type="PROSITE" id="PS50885"/>
    </source>
</evidence>
<dbReference type="Gene3D" id="3.30.565.10">
    <property type="entry name" value="Histidine kinase-like ATPase, C-terminal domain"/>
    <property type="match status" value="1"/>
</dbReference>
<dbReference type="GO" id="GO:0000155">
    <property type="term" value="F:phosphorelay sensor kinase activity"/>
    <property type="evidence" value="ECO:0007669"/>
    <property type="project" value="InterPro"/>
</dbReference>
<evidence type="ECO:0000256" key="9">
    <source>
        <dbReference type="ARBA" id="ARBA00022777"/>
    </source>
</evidence>
<evidence type="ECO:0000256" key="13">
    <source>
        <dbReference type="ARBA" id="ARBA00023136"/>
    </source>
</evidence>
<evidence type="ECO:0000256" key="2">
    <source>
        <dbReference type="ARBA" id="ARBA00004651"/>
    </source>
</evidence>
<evidence type="ECO:0000256" key="1">
    <source>
        <dbReference type="ARBA" id="ARBA00000085"/>
    </source>
</evidence>
<evidence type="ECO:0000313" key="21">
    <source>
        <dbReference type="EMBL" id="SEP99318.1"/>
    </source>
</evidence>
<dbReference type="CDD" id="cd17546">
    <property type="entry name" value="REC_hyHK_CKI1_RcsC-like"/>
    <property type="match status" value="1"/>
</dbReference>
<keyword evidence="12" id="KW-0902">Two-component regulatory system</keyword>
<dbReference type="Pfam" id="PF01627">
    <property type="entry name" value="Hpt"/>
    <property type="match status" value="1"/>
</dbReference>
<dbReference type="Proteomes" id="UP000199496">
    <property type="component" value="Unassembled WGS sequence"/>
</dbReference>
<feature type="modified residue" description="Phosphohistidine" evidence="14">
    <location>
        <position position="851"/>
    </location>
</feature>
<dbReference type="PROSITE" id="PS50885">
    <property type="entry name" value="HAMP"/>
    <property type="match status" value="1"/>
</dbReference>
<keyword evidence="6" id="KW-0808">Transferase</keyword>
<dbReference type="InterPro" id="IPR003661">
    <property type="entry name" value="HisK_dim/P_dom"/>
</dbReference>
<dbReference type="InterPro" id="IPR036641">
    <property type="entry name" value="HPT_dom_sf"/>
</dbReference>
<keyword evidence="13 16" id="KW-0472">Membrane</keyword>
<reference evidence="21 22" key="1">
    <citation type="submission" date="2016-10" db="EMBL/GenBank/DDBJ databases">
        <authorList>
            <person name="de Groot N.N."/>
        </authorList>
    </citation>
    <scope>NUCLEOTIDE SEQUENCE [LARGE SCALE GENOMIC DNA]</scope>
    <source>
        <strain evidence="21 22">B7-7</strain>
    </source>
</reference>
<sequence length="908" mass="101039">MHWGIRQRILTLSLLPTLFVALLLTLHWVGIKILELDKQLLDRGETLVAFLGPAAEYGVISGNQAYLEAITAKARAQPDMIGILIQDYDGTLIYEYQGTADAVEVPRWQRWMARQLFTERIVHFRRDIHLSALDPRHLSLMKEEEIIWQDERPIGSVQITLSNLPISLQQVQWIMQSLGLTVLVIIGLFLLIPHLSLSLSRPLEKIAATVKQIDQGDLAARSRARVGGEIGGLQKGINSMADSIERSHQVMLEQIHAATVSLRDQLTLINTKNRELLQAQEQADLINQRKTRFLASISHELRTPLSAIKGYAELLSQQGNLDEQERSWITTIEAVSRDSLQLVNDLLDISHIEAGTVAIHHTRFDLRPLVLEVISLCRRGVAGDRNVDISLLMNPATPVWISSDPLRIKQLLTNVVTNAVKFTRNGHVIVRVGPHPDRSGMLALSVEDFGAGIEAEYLERIFEPFYQIHREAQPVHIGSGLGLSIARGLISILNGELTVDSEPGEGCIFHLHIPIHVVSPPPDDSDPEKWQAPMALLTDDAEVCFIAQGCLQRLGLHTQCQIEVDDFLQMLEDHPKSPGLIWLRQPPPVLLDVLMNRQTLASRVILTAFNTLDIFQQTQLRRQGVLLIPPYLTVDMLQDHLRRQLRTTPEMVPEPPKSPSPQNQTLSGIRVLVADDNATNRRLLCEFVHHCGAQADEAEHGEQALRRYLVTRHDLIFMDMHMPVMDGLQALKAIRREAPGVKIVAVTADAQENTHNTLMASGFDHVLIKPASQADVMACLTRFPKDIATVSPVSTTGEKARHDPAQALRMAGGSPALARELATLLLRDLQQARRDLDDPAIKQTVLVKLAHQLKGASRYCATARLEAAASALENALRDGEDATIPTLRQALLQEVDALLALEAQMLNL</sequence>
<dbReference type="InterPro" id="IPR001789">
    <property type="entry name" value="Sig_transdc_resp-reg_receiver"/>
</dbReference>
<evidence type="ECO:0000256" key="3">
    <source>
        <dbReference type="ARBA" id="ARBA00012438"/>
    </source>
</evidence>
<keyword evidence="8" id="KW-0547">Nucleotide-binding</keyword>
<keyword evidence="9 21" id="KW-0418">Kinase</keyword>
<evidence type="ECO:0000256" key="8">
    <source>
        <dbReference type="ARBA" id="ARBA00022741"/>
    </source>
</evidence>
<evidence type="ECO:0000259" key="18">
    <source>
        <dbReference type="PROSITE" id="PS50110"/>
    </source>
</evidence>
<feature type="domain" description="Histidine kinase" evidence="17">
    <location>
        <begin position="296"/>
        <end position="517"/>
    </location>
</feature>
<evidence type="ECO:0000259" key="17">
    <source>
        <dbReference type="PROSITE" id="PS50109"/>
    </source>
</evidence>
<evidence type="ECO:0000256" key="4">
    <source>
        <dbReference type="ARBA" id="ARBA00022475"/>
    </source>
</evidence>
<dbReference type="SUPFAM" id="SSF47226">
    <property type="entry name" value="Histidine-containing phosphotransfer domain, HPT domain"/>
    <property type="match status" value="1"/>
</dbReference>
<dbReference type="Pfam" id="PF00512">
    <property type="entry name" value="HisKA"/>
    <property type="match status" value="1"/>
</dbReference>
<evidence type="ECO:0000256" key="10">
    <source>
        <dbReference type="ARBA" id="ARBA00022840"/>
    </source>
</evidence>
<keyword evidence="4" id="KW-1003">Cell membrane</keyword>
<protein>
    <recommendedName>
        <fullName evidence="3">histidine kinase</fullName>
        <ecNumber evidence="3">2.7.13.3</ecNumber>
    </recommendedName>
</protein>
<dbReference type="RefSeq" id="WP_090206327.1">
    <property type="nucleotide sequence ID" value="NZ_FOFO01000013.1"/>
</dbReference>
<evidence type="ECO:0000256" key="14">
    <source>
        <dbReference type="PROSITE-ProRule" id="PRU00110"/>
    </source>
</evidence>
<comment type="catalytic activity">
    <reaction evidence="1">
        <text>ATP + protein L-histidine = ADP + protein N-phospho-L-histidine.</text>
        <dbReference type="EC" id="2.7.13.3"/>
    </reaction>
</comment>
<dbReference type="PRINTS" id="PR00344">
    <property type="entry name" value="BCTRLSENSOR"/>
</dbReference>
<dbReference type="PANTHER" id="PTHR45339">
    <property type="entry name" value="HYBRID SIGNAL TRANSDUCTION HISTIDINE KINASE J"/>
    <property type="match status" value="1"/>
</dbReference>
<dbReference type="Pfam" id="PF00672">
    <property type="entry name" value="HAMP"/>
    <property type="match status" value="1"/>
</dbReference>
<dbReference type="Gene3D" id="1.10.287.130">
    <property type="match status" value="1"/>
</dbReference>
<comment type="subcellular location">
    <subcellularLocation>
        <location evidence="2">Cell membrane</location>
        <topology evidence="2">Multi-pass membrane protein</topology>
    </subcellularLocation>
</comment>
<evidence type="ECO:0000256" key="11">
    <source>
        <dbReference type="ARBA" id="ARBA00022989"/>
    </source>
</evidence>
<dbReference type="PANTHER" id="PTHR45339:SF1">
    <property type="entry name" value="HYBRID SIGNAL TRANSDUCTION HISTIDINE KINASE J"/>
    <property type="match status" value="1"/>
</dbReference>
<dbReference type="SUPFAM" id="SSF52172">
    <property type="entry name" value="CheY-like"/>
    <property type="match status" value="1"/>
</dbReference>
<keyword evidence="22" id="KW-1185">Reference proteome</keyword>
<keyword evidence="10" id="KW-0067">ATP-binding</keyword>
<dbReference type="InterPro" id="IPR036097">
    <property type="entry name" value="HisK_dim/P_sf"/>
</dbReference>
<dbReference type="Pfam" id="PF00072">
    <property type="entry name" value="Response_reg"/>
    <property type="match status" value="1"/>
</dbReference>
<dbReference type="InterPro" id="IPR005467">
    <property type="entry name" value="His_kinase_dom"/>
</dbReference>
<dbReference type="Gene3D" id="3.40.50.2300">
    <property type="match status" value="1"/>
</dbReference>
<dbReference type="SMART" id="SM00387">
    <property type="entry name" value="HATPase_c"/>
    <property type="match status" value="1"/>
</dbReference>
<dbReference type="SMART" id="SM00448">
    <property type="entry name" value="REC"/>
    <property type="match status" value="1"/>
</dbReference>
<dbReference type="OrthoDB" id="5563233at2"/>
<dbReference type="STRING" id="867345.SAMN05421693_11361"/>
<evidence type="ECO:0000313" key="22">
    <source>
        <dbReference type="Proteomes" id="UP000199496"/>
    </source>
</evidence>
<name>A0A1H9CF91_9GAMM</name>
<keyword evidence="7 16" id="KW-0812">Transmembrane</keyword>
<dbReference type="CDD" id="cd00082">
    <property type="entry name" value="HisKA"/>
    <property type="match status" value="1"/>
</dbReference>
<dbReference type="CDD" id="cd06225">
    <property type="entry name" value="HAMP"/>
    <property type="match status" value="1"/>
</dbReference>
<dbReference type="AlphaFoldDB" id="A0A1H9CF91"/>
<dbReference type="InterPro" id="IPR003594">
    <property type="entry name" value="HATPase_dom"/>
</dbReference>
<dbReference type="SUPFAM" id="SSF158472">
    <property type="entry name" value="HAMP domain-like"/>
    <property type="match status" value="1"/>
</dbReference>
<dbReference type="EC" id="2.7.13.3" evidence="3"/>
<dbReference type="InterPro" id="IPR004358">
    <property type="entry name" value="Sig_transdc_His_kin-like_C"/>
</dbReference>
<feature type="domain" description="HPt" evidence="20">
    <location>
        <begin position="807"/>
        <end position="908"/>
    </location>
</feature>
<evidence type="ECO:0000259" key="20">
    <source>
        <dbReference type="PROSITE" id="PS50894"/>
    </source>
</evidence>
<keyword evidence="5 15" id="KW-0597">Phosphoprotein</keyword>
<dbReference type="GO" id="GO:0005524">
    <property type="term" value="F:ATP binding"/>
    <property type="evidence" value="ECO:0007669"/>
    <property type="project" value="UniProtKB-KW"/>
</dbReference>
<evidence type="ECO:0000256" key="15">
    <source>
        <dbReference type="PROSITE-ProRule" id="PRU00169"/>
    </source>
</evidence>
<proteinExistence type="predicted"/>
<dbReference type="SMART" id="SM00388">
    <property type="entry name" value="HisKA"/>
    <property type="match status" value="1"/>
</dbReference>
<evidence type="ECO:0000256" key="12">
    <source>
        <dbReference type="ARBA" id="ARBA00023012"/>
    </source>
</evidence>
<organism evidence="21 22">
    <name type="scientific">Ectothiorhodospira magna</name>
    <dbReference type="NCBI Taxonomy" id="867345"/>
    <lineage>
        <taxon>Bacteria</taxon>
        <taxon>Pseudomonadati</taxon>
        <taxon>Pseudomonadota</taxon>
        <taxon>Gammaproteobacteria</taxon>
        <taxon>Chromatiales</taxon>
        <taxon>Ectothiorhodospiraceae</taxon>
        <taxon>Ectothiorhodospira</taxon>
    </lineage>
</organism>
<keyword evidence="11 16" id="KW-1133">Transmembrane helix</keyword>
<feature type="modified residue" description="4-aspartylphosphate" evidence="15">
    <location>
        <position position="719"/>
    </location>
</feature>
<feature type="transmembrane region" description="Helical" evidence="16">
    <location>
        <begin position="12"/>
        <end position="31"/>
    </location>
</feature>
<dbReference type="Pfam" id="PF02518">
    <property type="entry name" value="HATPase_c"/>
    <property type="match status" value="1"/>
</dbReference>
<dbReference type="CDD" id="cd00088">
    <property type="entry name" value="HPT"/>
    <property type="match status" value="1"/>
</dbReference>
<dbReference type="GO" id="GO:0005886">
    <property type="term" value="C:plasma membrane"/>
    <property type="evidence" value="ECO:0007669"/>
    <property type="project" value="UniProtKB-SubCell"/>
</dbReference>
<dbReference type="PROSITE" id="PS50894">
    <property type="entry name" value="HPT"/>
    <property type="match status" value="1"/>
</dbReference>
<dbReference type="Gene3D" id="6.10.340.10">
    <property type="match status" value="1"/>
</dbReference>
<dbReference type="SMART" id="SM00304">
    <property type="entry name" value="HAMP"/>
    <property type="match status" value="1"/>
</dbReference>
<dbReference type="InterPro" id="IPR036890">
    <property type="entry name" value="HATPase_C_sf"/>
</dbReference>
<dbReference type="PROSITE" id="PS50109">
    <property type="entry name" value="HIS_KIN"/>
    <property type="match status" value="1"/>
</dbReference>
<feature type="domain" description="Response regulatory" evidence="18">
    <location>
        <begin position="670"/>
        <end position="784"/>
    </location>
</feature>
<dbReference type="InterPro" id="IPR008207">
    <property type="entry name" value="Sig_transdc_His_kin_Hpt_dom"/>
</dbReference>
<dbReference type="InterPro" id="IPR011006">
    <property type="entry name" value="CheY-like_superfamily"/>
</dbReference>
<gene>
    <name evidence="21" type="ORF">SAMN05421693_11361</name>
</gene>
<evidence type="ECO:0000256" key="5">
    <source>
        <dbReference type="ARBA" id="ARBA00022553"/>
    </source>
</evidence>
<dbReference type="EMBL" id="FOFO01000013">
    <property type="protein sequence ID" value="SEP99318.1"/>
    <property type="molecule type" value="Genomic_DNA"/>
</dbReference>
<dbReference type="Gene3D" id="1.20.120.160">
    <property type="entry name" value="HPT domain"/>
    <property type="match status" value="1"/>
</dbReference>
<evidence type="ECO:0000256" key="16">
    <source>
        <dbReference type="SAM" id="Phobius"/>
    </source>
</evidence>
<feature type="domain" description="HAMP" evidence="19">
    <location>
        <begin position="197"/>
        <end position="249"/>
    </location>
</feature>
<dbReference type="SUPFAM" id="SSF47384">
    <property type="entry name" value="Homodimeric domain of signal transducing histidine kinase"/>
    <property type="match status" value="1"/>
</dbReference>
<evidence type="ECO:0000256" key="7">
    <source>
        <dbReference type="ARBA" id="ARBA00022692"/>
    </source>
</evidence>